<dbReference type="SUPFAM" id="SSF46689">
    <property type="entry name" value="Homeodomain-like"/>
    <property type="match status" value="1"/>
</dbReference>
<evidence type="ECO:0000256" key="2">
    <source>
        <dbReference type="ARBA" id="ARBA00023125"/>
    </source>
</evidence>
<evidence type="ECO:0000256" key="3">
    <source>
        <dbReference type="ARBA" id="ARBA00023163"/>
    </source>
</evidence>
<dbReference type="GO" id="GO:0003700">
    <property type="term" value="F:DNA-binding transcription factor activity"/>
    <property type="evidence" value="ECO:0007669"/>
    <property type="project" value="InterPro"/>
</dbReference>
<dbReference type="PANTHER" id="PTHR46796:SF13">
    <property type="entry name" value="HTH-TYPE TRANSCRIPTIONAL ACTIVATOR RHAS"/>
    <property type="match status" value="1"/>
</dbReference>
<dbReference type="Pfam" id="PF20240">
    <property type="entry name" value="DUF6597"/>
    <property type="match status" value="1"/>
</dbReference>
<dbReference type="PROSITE" id="PS00041">
    <property type="entry name" value="HTH_ARAC_FAMILY_1"/>
    <property type="match status" value="1"/>
</dbReference>
<keyword evidence="1" id="KW-0805">Transcription regulation</keyword>
<keyword evidence="2" id="KW-0238">DNA-binding</keyword>
<dbReference type="PRINTS" id="PR00032">
    <property type="entry name" value="HTHARAC"/>
</dbReference>
<dbReference type="InterPro" id="IPR018060">
    <property type="entry name" value="HTH_AraC"/>
</dbReference>
<dbReference type="Gene3D" id="1.10.10.60">
    <property type="entry name" value="Homeodomain-like"/>
    <property type="match status" value="1"/>
</dbReference>
<evidence type="ECO:0000259" key="4">
    <source>
        <dbReference type="PROSITE" id="PS01124"/>
    </source>
</evidence>
<organism evidence="5">
    <name type="scientific">hydrothermal vent metagenome</name>
    <dbReference type="NCBI Taxonomy" id="652676"/>
    <lineage>
        <taxon>unclassified sequences</taxon>
        <taxon>metagenomes</taxon>
        <taxon>ecological metagenomes</taxon>
    </lineage>
</organism>
<reference evidence="5" key="1">
    <citation type="submission" date="2018-06" db="EMBL/GenBank/DDBJ databases">
        <authorList>
            <person name="Zhirakovskaya E."/>
        </authorList>
    </citation>
    <scope>NUCLEOTIDE SEQUENCE</scope>
</reference>
<dbReference type="EMBL" id="UOFJ01000683">
    <property type="protein sequence ID" value="VAW72742.1"/>
    <property type="molecule type" value="Genomic_DNA"/>
</dbReference>
<dbReference type="PROSITE" id="PS01124">
    <property type="entry name" value="HTH_ARAC_FAMILY_2"/>
    <property type="match status" value="1"/>
</dbReference>
<dbReference type="GO" id="GO:0043565">
    <property type="term" value="F:sequence-specific DNA binding"/>
    <property type="evidence" value="ECO:0007669"/>
    <property type="project" value="InterPro"/>
</dbReference>
<dbReference type="InterPro" id="IPR046532">
    <property type="entry name" value="DUF6597"/>
</dbReference>
<dbReference type="SMART" id="SM00342">
    <property type="entry name" value="HTH_ARAC"/>
    <property type="match status" value="1"/>
</dbReference>
<protein>
    <recommendedName>
        <fullName evidence="4">HTH araC/xylS-type domain-containing protein</fullName>
    </recommendedName>
</protein>
<gene>
    <name evidence="5" type="ORF">MNBD_GAMMA10-5</name>
</gene>
<dbReference type="Pfam" id="PF12833">
    <property type="entry name" value="HTH_18"/>
    <property type="match status" value="1"/>
</dbReference>
<dbReference type="InterPro" id="IPR018062">
    <property type="entry name" value="HTH_AraC-typ_CS"/>
</dbReference>
<dbReference type="PANTHER" id="PTHR46796">
    <property type="entry name" value="HTH-TYPE TRANSCRIPTIONAL ACTIVATOR RHAS-RELATED"/>
    <property type="match status" value="1"/>
</dbReference>
<proteinExistence type="predicted"/>
<dbReference type="InterPro" id="IPR050204">
    <property type="entry name" value="AraC_XylS_family_regulators"/>
</dbReference>
<feature type="domain" description="HTH araC/xylS-type" evidence="4">
    <location>
        <begin position="166"/>
        <end position="263"/>
    </location>
</feature>
<evidence type="ECO:0000256" key="1">
    <source>
        <dbReference type="ARBA" id="ARBA00023015"/>
    </source>
</evidence>
<accession>A0A3B0YBT7</accession>
<keyword evidence="3" id="KW-0804">Transcription</keyword>
<dbReference type="InterPro" id="IPR009057">
    <property type="entry name" value="Homeodomain-like_sf"/>
</dbReference>
<sequence>MSDNRTTDLDHLGFRKYMPAPSLADYIESYWFMNVRCEPGSVFSELLHPDGGMGFVFNYGSPLKFDDELLMGGAFLNGPCNQSMCLTMADKINAVGIRFKPAGAHHFMAMPLNELKNSFIPCADKKLCNLNDYFYNETNDLKKVQAIDSVMFTLFATEKQVSSLTLKALTIVKQHKGMLEINKLASLLDANQRKLERVFKLHIGVSPAEYSSVIKISHARTRLKNSVYALSDISFDLGFYDQAHFSRQFKSVVGISPGAYRQQAQLKR</sequence>
<evidence type="ECO:0000313" key="5">
    <source>
        <dbReference type="EMBL" id="VAW72742.1"/>
    </source>
</evidence>
<dbReference type="AlphaFoldDB" id="A0A3B0YBT7"/>
<name>A0A3B0YBT7_9ZZZZ</name>
<dbReference type="InterPro" id="IPR020449">
    <property type="entry name" value="Tscrpt_reg_AraC-type_HTH"/>
</dbReference>